<evidence type="ECO:0000256" key="1">
    <source>
        <dbReference type="ARBA" id="ARBA00023016"/>
    </source>
</evidence>
<sequence>MRNLDLSPLYRSFIGFDHLAQMMDNASRNTKQSNFPPYNIELLGENDYQITMAVAGFLESELTIETEKNTLKVSGVKAEKESQAERKFIHQGIAERNFEHKFQLGDHVKVVGANLENGLLNITLLREIPEAHKPRKIAINSTQELLEEA</sequence>
<dbReference type="AlphaFoldDB" id="A0A0A7EEL8"/>
<dbReference type="OrthoDB" id="6871152at2"/>
<reference evidence="5 6" key="1">
    <citation type="submission" date="2014-11" db="EMBL/GenBank/DDBJ databases">
        <title>Complete Genome Sequence of Pseudoalteromonas sp. Strain OCN003 Isolated from Kaneohe Bay, Oahu, Hawaii.</title>
        <authorList>
            <person name="Beurmann S."/>
            <person name="Videau P."/>
            <person name="Ushijima B."/>
            <person name="Smith A.M."/>
            <person name="Aeby G.S."/>
            <person name="Callahan S.M."/>
            <person name="Belcaid M."/>
        </authorList>
    </citation>
    <scope>NUCLEOTIDE SEQUENCE [LARGE SCALE GENOMIC DNA]</scope>
    <source>
        <strain evidence="5 6">OCN003</strain>
    </source>
</reference>
<keyword evidence="6" id="KW-1185">Reference proteome</keyword>
<dbReference type="EMBL" id="CP009888">
    <property type="protein sequence ID" value="AIY64993.1"/>
    <property type="molecule type" value="Genomic_DNA"/>
</dbReference>
<dbReference type="STRING" id="1348114.OM33_07385"/>
<name>A0A0A7EEL8_9GAMM</name>
<dbReference type="RefSeq" id="WP_010560673.1">
    <property type="nucleotide sequence ID" value="NZ_CP009888.1"/>
</dbReference>
<evidence type="ECO:0000256" key="3">
    <source>
        <dbReference type="RuleBase" id="RU003616"/>
    </source>
</evidence>
<evidence type="ECO:0000259" key="4">
    <source>
        <dbReference type="PROSITE" id="PS01031"/>
    </source>
</evidence>
<dbReference type="KEGG" id="pseo:OM33_07385"/>
<protein>
    <submittedName>
        <fullName evidence="5">Heat-shock protein</fullName>
    </submittedName>
</protein>
<keyword evidence="1" id="KW-0346">Stress response</keyword>
<evidence type="ECO:0000313" key="5">
    <source>
        <dbReference type="EMBL" id="AIY64993.1"/>
    </source>
</evidence>
<dbReference type="Gene3D" id="2.60.40.790">
    <property type="match status" value="1"/>
</dbReference>
<dbReference type="eggNOG" id="COG0071">
    <property type="taxonomic scope" value="Bacteria"/>
</dbReference>
<dbReference type="HOGENOM" id="CLU_046737_4_2_6"/>
<comment type="similarity">
    <text evidence="2 3">Belongs to the small heat shock protein (HSP20) family.</text>
</comment>
<dbReference type="InterPro" id="IPR008978">
    <property type="entry name" value="HSP20-like_chaperone"/>
</dbReference>
<accession>A0A0A7EEL8</accession>
<dbReference type="PANTHER" id="PTHR47062:SF1">
    <property type="entry name" value="SMALL HEAT SHOCK PROTEIN IBPA"/>
    <property type="match status" value="1"/>
</dbReference>
<dbReference type="PANTHER" id="PTHR47062">
    <property type="match status" value="1"/>
</dbReference>
<proteinExistence type="inferred from homology"/>
<dbReference type="PROSITE" id="PS01031">
    <property type="entry name" value="SHSP"/>
    <property type="match status" value="1"/>
</dbReference>
<dbReference type="Proteomes" id="UP000030341">
    <property type="component" value="Chromosome 1"/>
</dbReference>
<gene>
    <name evidence="5" type="ORF">OM33_07385</name>
</gene>
<dbReference type="CDD" id="cd06470">
    <property type="entry name" value="ACD_IbpA-B_like"/>
    <property type="match status" value="1"/>
</dbReference>
<evidence type="ECO:0000313" key="6">
    <source>
        <dbReference type="Proteomes" id="UP000030341"/>
    </source>
</evidence>
<organism evidence="5 6">
    <name type="scientific">Pseudoalteromonas piratica</name>
    <dbReference type="NCBI Taxonomy" id="1348114"/>
    <lineage>
        <taxon>Bacteria</taxon>
        <taxon>Pseudomonadati</taxon>
        <taxon>Pseudomonadota</taxon>
        <taxon>Gammaproteobacteria</taxon>
        <taxon>Alteromonadales</taxon>
        <taxon>Pseudoalteromonadaceae</taxon>
        <taxon>Pseudoalteromonas</taxon>
    </lineage>
</organism>
<dbReference type="Pfam" id="PF00011">
    <property type="entry name" value="HSP20"/>
    <property type="match status" value="1"/>
</dbReference>
<dbReference type="SUPFAM" id="SSF49764">
    <property type="entry name" value="HSP20-like chaperones"/>
    <property type="match status" value="1"/>
</dbReference>
<feature type="domain" description="SHSP" evidence="4">
    <location>
        <begin position="29"/>
        <end position="142"/>
    </location>
</feature>
<evidence type="ECO:0000256" key="2">
    <source>
        <dbReference type="PROSITE-ProRule" id="PRU00285"/>
    </source>
</evidence>
<dbReference type="InterPro" id="IPR002068">
    <property type="entry name" value="A-crystallin/Hsp20_dom"/>
</dbReference>
<dbReference type="InterPro" id="IPR037913">
    <property type="entry name" value="ACD_IbpA/B"/>
</dbReference>